<evidence type="ECO:0000256" key="7">
    <source>
        <dbReference type="ARBA" id="ARBA00022779"/>
    </source>
</evidence>
<evidence type="ECO:0000256" key="3">
    <source>
        <dbReference type="ARBA" id="ARBA00008281"/>
    </source>
</evidence>
<comment type="subcellular location">
    <subcellularLocation>
        <location evidence="2">Cell membrane</location>
        <topology evidence="2">Single-pass membrane protein</topology>
    </subcellularLocation>
</comment>
<dbReference type="EMBL" id="MCHY01000008">
    <property type="protein sequence ID" value="RKD24246.1"/>
    <property type="molecule type" value="Genomic_DNA"/>
</dbReference>
<sequence length="141" mass="16153">MRRFLLMIISLILLLTVSGVTIWQVFKQPNDPAMSANLNADKLEENSMETDELTVNLAEHGYILLKFQLQADSVKTKRELELRMPQIRHHIIRIASVKTLVELKGEQGIENLEETLRAELNELVNTGQVIKVYTTKIIARD</sequence>
<keyword evidence="7 10" id="KW-0283">Flagellar rotation</keyword>
<evidence type="ECO:0000256" key="5">
    <source>
        <dbReference type="ARBA" id="ARBA00022500"/>
    </source>
</evidence>
<keyword evidence="5 10" id="KW-0145">Chemotaxis</keyword>
<evidence type="ECO:0000256" key="2">
    <source>
        <dbReference type="ARBA" id="ARBA00004162"/>
    </source>
</evidence>
<dbReference type="PANTHER" id="PTHR35091:SF2">
    <property type="entry name" value="FLAGELLAR PROTEIN FLIL"/>
    <property type="match status" value="1"/>
</dbReference>
<accession>A0A419SJX9</accession>
<protein>
    <recommendedName>
        <fullName evidence="10">Flagellar protein FliL</fullName>
    </recommendedName>
</protein>
<comment type="similarity">
    <text evidence="3 10">Belongs to the FliL family.</text>
</comment>
<evidence type="ECO:0000256" key="9">
    <source>
        <dbReference type="ARBA" id="ARBA00023136"/>
    </source>
</evidence>
<dbReference type="InterPro" id="IPR005503">
    <property type="entry name" value="FliL"/>
</dbReference>
<dbReference type="GO" id="GO:0071978">
    <property type="term" value="P:bacterial-type flagellum-dependent swarming motility"/>
    <property type="evidence" value="ECO:0007669"/>
    <property type="project" value="TreeGrafter"/>
</dbReference>
<evidence type="ECO:0000256" key="6">
    <source>
        <dbReference type="ARBA" id="ARBA00022692"/>
    </source>
</evidence>
<evidence type="ECO:0000313" key="12">
    <source>
        <dbReference type="Proteomes" id="UP000284219"/>
    </source>
</evidence>
<comment type="function">
    <text evidence="1 10">Controls the rotational direction of flagella during chemotaxis.</text>
</comment>
<evidence type="ECO:0000256" key="10">
    <source>
        <dbReference type="RuleBase" id="RU364125"/>
    </source>
</evidence>
<dbReference type="RefSeq" id="WP_120189511.1">
    <property type="nucleotide sequence ID" value="NZ_MCHY01000008.1"/>
</dbReference>
<keyword evidence="6" id="KW-0812">Transmembrane</keyword>
<evidence type="ECO:0000256" key="4">
    <source>
        <dbReference type="ARBA" id="ARBA00022475"/>
    </source>
</evidence>
<dbReference type="PANTHER" id="PTHR35091">
    <property type="entry name" value="FLAGELLAR PROTEIN FLIL"/>
    <property type="match status" value="1"/>
</dbReference>
<dbReference type="AlphaFoldDB" id="A0A419SJX9"/>
<keyword evidence="4 10" id="KW-1003">Cell membrane</keyword>
<organism evidence="11 12">
    <name type="scientific">Ammoniphilus oxalaticus</name>
    <dbReference type="NCBI Taxonomy" id="66863"/>
    <lineage>
        <taxon>Bacteria</taxon>
        <taxon>Bacillati</taxon>
        <taxon>Bacillota</taxon>
        <taxon>Bacilli</taxon>
        <taxon>Bacillales</taxon>
        <taxon>Paenibacillaceae</taxon>
        <taxon>Aneurinibacillus group</taxon>
        <taxon>Ammoniphilus</taxon>
    </lineage>
</organism>
<dbReference type="Proteomes" id="UP000284219">
    <property type="component" value="Unassembled WGS sequence"/>
</dbReference>
<keyword evidence="9 10" id="KW-0472">Membrane</keyword>
<evidence type="ECO:0000256" key="1">
    <source>
        <dbReference type="ARBA" id="ARBA00002254"/>
    </source>
</evidence>
<evidence type="ECO:0000313" key="11">
    <source>
        <dbReference type="EMBL" id="RKD24246.1"/>
    </source>
</evidence>
<dbReference type="GO" id="GO:0009425">
    <property type="term" value="C:bacterial-type flagellum basal body"/>
    <property type="evidence" value="ECO:0007669"/>
    <property type="project" value="InterPro"/>
</dbReference>
<keyword evidence="8" id="KW-1133">Transmembrane helix</keyword>
<proteinExistence type="inferred from homology"/>
<gene>
    <name evidence="11" type="ORF">BEP19_07530</name>
</gene>
<evidence type="ECO:0000256" key="8">
    <source>
        <dbReference type="ARBA" id="ARBA00022989"/>
    </source>
</evidence>
<keyword evidence="12" id="KW-1185">Reference proteome</keyword>
<dbReference type="OrthoDB" id="2381796at2"/>
<comment type="caution">
    <text evidence="11">The sequence shown here is derived from an EMBL/GenBank/DDBJ whole genome shotgun (WGS) entry which is preliminary data.</text>
</comment>
<dbReference type="Pfam" id="PF03748">
    <property type="entry name" value="FliL"/>
    <property type="match status" value="1"/>
</dbReference>
<reference evidence="11 12" key="1">
    <citation type="submission" date="2016-08" db="EMBL/GenBank/DDBJ databases">
        <title>Novel Firmicute Genomes.</title>
        <authorList>
            <person name="Poppleton D.I."/>
            <person name="Gribaldo S."/>
        </authorList>
    </citation>
    <scope>NUCLEOTIDE SEQUENCE [LARGE SCALE GENOMIC DNA]</scope>
    <source>
        <strain evidence="11 12">RAOx-1</strain>
    </source>
</reference>
<dbReference type="GO" id="GO:0006935">
    <property type="term" value="P:chemotaxis"/>
    <property type="evidence" value="ECO:0007669"/>
    <property type="project" value="UniProtKB-KW"/>
</dbReference>
<name>A0A419SJX9_9BACL</name>
<dbReference type="GO" id="GO:0005886">
    <property type="term" value="C:plasma membrane"/>
    <property type="evidence" value="ECO:0007669"/>
    <property type="project" value="UniProtKB-SubCell"/>
</dbReference>